<comment type="subcellular location">
    <subcellularLocation>
        <location evidence="1">Nucleus</location>
    </subcellularLocation>
</comment>
<feature type="domain" description="RRM" evidence="7">
    <location>
        <begin position="104"/>
        <end position="185"/>
    </location>
</feature>
<evidence type="ECO:0000256" key="5">
    <source>
        <dbReference type="PROSITE-ProRule" id="PRU00176"/>
    </source>
</evidence>
<dbReference type="Pfam" id="PF12220">
    <property type="entry name" value="U1snRNP70_N"/>
    <property type="match status" value="1"/>
</dbReference>
<dbReference type="PANTHER" id="PTHR13952:SF5">
    <property type="entry name" value="U1 SMALL NUCLEAR RIBONUCLEOPROTEIN 70 KDA"/>
    <property type="match status" value="1"/>
</dbReference>
<dbReference type="Gene3D" id="3.30.70.330">
    <property type="match status" value="1"/>
</dbReference>
<dbReference type="SMART" id="SM00360">
    <property type="entry name" value="RRM"/>
    <property type="match status" value="1"/>
</dbReference>
<dbReference type="GO" id="GO:0030619">
    <property type="term" value="F:U1 snRNA binding"/>
    <property type="evidence" value="ECO:0007669"/>
    <property type="project" value="TreeGrafter"/>
</dbReference>
<keyword evidence="2 5" id="KW-0694">RNA-binding</keyword>
<reference evidence="8 9" key="1">
    <citation type="submission" date="2016-03" db="EMBL/GenBank/DDBJ databases">
        <authorList>
            <person name="Devillers H."/>
        </authorList>
    </citation>
    <scope>NUCLEOTIDE SEQUENCE [LARGE SCALE GENOMIC DNA]</scope>
    <source>
        <strain evidence="8">CBS 11717</strain>
    </source>
</reference>
<dbReference type="CDD" id="cd21615">
    <property type="entry name" value="RRM_SNP1_like"/>
    <property type="match status" value="1"/>
</dbReference>
<dbReference type="GO" id="GO:0005685">
    <property type="term" value="C:U1 snRNP"/>
    <property type="evidence" value="ECO:0007669"/>
    <property type="project" value="TreeGrafter"/>
</dbReference>
<dbReference type="InterPro" id="IPR035979">
    <property type="entry name" value="RBD_domain_sf"/>
</dbReference>
<dbReference type="PROSITE" id="PS50102">
    <property type="entry name" value="RRM"/>
    <property type="match status" value="1"/>
</dbReference>
<name>A0A1G4JPD4_9SACH</name>
<dbReference type="GO" id="GO:0071004">
    <property type="term" value="C:U2-type prespliceosome"/>
    <property type="evidence" value="ECO:0007669"/>
    <property type="project" value="TreeGrafter"/>
</dbReference>
<dbReference type="InterPro" id="IPR051183">
    <property type="entry name" value="U1_U11-U12_snRNP_70-35kDa"/>
</dbReference>
<feature type="compositionally biased region" description="Polar residues" evidence="6">
    <location>
        <begin position="257"/>
        <end position="288"/>
    </location>
</feature>
<organism evidence="8 9">
    <name type="scientific">Lachancea mirantina</name>
    <dbReference type="NCBI Taxonomy" id="1230905"/>
    <lineage>
        <taxon>Eukaryota</taxon>
        <taxon>Fungi</taxon>
        <taxon>Dikarya</taxon>
        <taxon>Ascomycota</taxon>
        <taxon>Saccharomycotina</taxon>
        <taxon>Saccharomycetes</taxon>
        <taxon>Saccharomycetales</taxon>
        <taxon>Saccharomycetaceae</taxon>
        <taxon>Lachancea</taxon>
    </lineage>
</organism>
<dbReference type="GO" id="GO:0000398">
    <property type="term" value="P:mRNA splicing, via spliceosome"/>
    <property type="evidence" value="ECO:0007669"/>
    <property type="project" value="TreeGrafter"/>
</dbReference>
<dbReference type="PANTHER" id="PTHR13952">
    <property type="entry name" value="U1 SMALL NUCLEAR RIBONUCLEOPROTEIN 70 KD"/>
    <property type="match status" value="1"/>
</dbReference>
<gene>
    <name evidence="8" type="ORF">LAMI_0E10220G</name>
</gene>
<sequence length="319" mass="36456">MPLFEAQPIASRLFRPGPPLRYKRPVDYAPEERKTHSSITGLSPFLSVLKDYVSSFPEGSRQKHLETYELARHEKERELKELQEKESVWRPEEDVNVKDRDPFKTIFVGRLPFRISEMELQKEFVKFGEIDQVRVVRSKITTTSRGYGFVTYVEESAARKAVREIGVHRGINIDDRPVIVDIERGRTVKYFKPRRLGGGLGGRGYMKRSKMSRFVPDESRPKRPSPAHNVPKSSAFPAATTAATKDVNVAAPPFPMSTRSRYSGHQTLQRSTNVPSETPHTRRTSSMAGPTARRTQYRSRYSRAKASDQLSEAQDKPDY</sequence>
<proteinExistence type="predicted"/>
<keyword evidence="4" id="KW-0687">Ribonucleoprotein</keyword>
<protein>
    <submittedName>
        <fullName evidence="8">LAMI_0E10220g1_1</fullName>
    </submittedName>
</protein>
<evidence type="ECO:0000256" key="4">
    <source>
        <dbReference type="ARBA" id="ARBA00023274"/>
    </source>
</evidence>
<dbReference type="InterPro" id="IPR012677">
    <property type="entry name" value="Nucleotide-bd_a/b_plait_sf"/>
</dbReference>
<dbReference type="SUPFAM" id="SSF54928">
    <property type="entry name" value="RNA-binding domain, RBD"/>
    <property type="match status" value="1"/>
</dbReference>
<evidence type="ECO:0000313" key="9">
    <source>
        <dbReference type="Proteomes" id="UP000191024"/>
    </source>
</evidence>
<keyword evidence="3" id="KW-0539">Nucleus</keyword>
<accession>A0A1G4JPD4</accession>
<dbReference type="InterPro" id="IPR022023">
    <property type="entry name" value="U1snRNP70_N"/>
</dbReference>
<dbReference type="GO" id="GO:0071011">
    <property type="term" value="C:precatalytic spliceosome"/>
    <property type="evidence" value="ECO:0007669"/>
    <property type="project" value="TreeGrafter"/>
</dbReference>
<feature type="region of interest" description="Disordered" evidence="6">
    <location>
        <begin position="199"/>
        <end position="234"/>
    </location>
</feature>
<dbReference type="AlphaFoldDB" id="A0A1G4JPD4"/>
<evidence type="ECO:0000259" key="7">
    <source>
        <dbReference type="PROSITE" id="PS50102"/>
    </source>
</evidence>
<evidence type="ECO:0000313" key="8">
    <source>
        <dbReference type="EMBL" id="SCU92404.1"/>
    </source>
</evidence>
<dbReference type="EMBL" id="LT598465">
    <property type="protein sequence ID" value="SCU92404.1"/>
    <property type="molecule type" value="Genomic_DNA"/>
</dbReference>
<dbReference type="Proteomes" id="UP000191024">
    <property type="component" value="Chromosome E"/>
</dbReference>
<dbReference type="GO" id="GO:0003729">
    <property type="term" value="F:mRNA binding"/>
    <property type="evidence" value="ECO:0007669"/>
    <property type="project" value="TreeGrafter"/>
</dbReference>
<dbReference type="OrthoDB" id="4207594at2759"/>
<dbReference type="STRING" id="1230905.A0A1G4JPD4"/>
<keyword evidence="9" id="KW-1185">Reference proteome</keyword>
<feature type="region of interest" description="Disordered" evidence="6">
    <location>
        <begin position="247"/>
        <end position="319"/>
    </location>
</feature>
<evidence type="ECO:0000256" key="6">
    <source>
        <dbReference type="SAM" id="MobiDB-lite"/>
    </source>
</evidence>
<evidence type="ECO:0000256" key="2">
    <source>
        <dbReference type="ARBA" id="ARBA00022884"/>
    </source>
</evidence>
<evidence type="ECO:0000256" key="3">
    <source>
        <dbReference type="ARBA" id="ARBA00023242"/>
    </source>
</evidence>
<dbReference type="InterPro" id="IPR000504">
    <property type="entry name" value="RRM_dom"/>
</dbReference>
<dbReference type="Pfam" id="PF00076">
    <property type="entry name" value="RRM_1"/>
    <property type="match status" value="1"/>
</dbReference>
<evidence type="ECO:0000256" key="1">
    <source>
        <dbReference type="ARBA" id="ARBA00004123"/>
    </source>
</evidence>